<accession>A0ABW6WAJ3</accession>
<name>A0ABW6WAJ3_9ACTN</name>
<protein>
    <submittedName>
        <fullName evidence="1">Uncharacterized protein</fullName>
    </submittedName>
</protein>
<dbReference type="Proteomes" id="UP001602245">
    <property type="component" value="Unassembled WGS sequence"/>
</dbReference>
<comment type="caution">
    <text evidence="1">The sequence shown here is derived from an EMBL/GenBank/DDBJ whole genome shotgun (WGS) entry which is preliminary data.</text>
</comment>
<proteinExistence type="predicted"/>
<organism evidence="1 2">
    <name type="scientific">Paractinoplanes globisporus</name>
    <dbReference type="NCBI Taxonomy" id="113565"/>
    <lineage>
        <taxon>Bacteria</taxon>
        <taxon>Bacillati</taxon>
        <taxon>Actinomycetota</taxon>
        <taxon>Actinomycetes</taxon>
        <taxon>Micromonosporales</taxon>
        <taxon>Micromonosporaceae</taxon>
        <taxon>Paractinoplanes</taxon>
    </lineage>
</organism>
<evidence type="ECO:0000313" key="2">
    <source>
        <dbReference type="Proteomes" id="UP001602245"/>
    </source>
</evidence>
<dbReference type="EMBL" id="JBIAZU010000002">
    <property type="protein sequence ID" value="MFF5290118.1"/>
    <property type="molecule type" value="Genomic_DNA"/>
</dbReference>
<reference evidence="1 2" key="1">
    <citation type="submission" date="2024-10" db="EMBL/GenBank/DDBJ databases">
        <title>The Natural Products Discovery Center: Release of the First 8490 Sequenced Strains for Exploring Actinobacteria Biosynthetic Diversity.</title>
        <authorList>
            <person name="Kalkreuter E."/>
            <person name="Kautsar S.A."/>
            <person name="Yang D."/>
            <person name="Bader C.D."/>
            <person name="Teijaro C.N."/>
            <person name="Fluegel L."/>
            <person name="Davis C.M."/>
            <person name="Simpson J.R."/>
            <person name="Lauterbach L."/>
            <person name="Steele A.D."/>
            <person name="Gui C."/>
            <person name="Meng S."/>
            <person name="Li G."/>
            <person name="Viehrig K."/>
            <person name="Ye F."/>
            <person name="Su P."/>
            <person name="Kiefer A.F."/>
            <person name="Nichols A."/>
            <person name="Cepeda A.J."/>
            <person name="Yan W."/>
            <person name="Fan B."/>
            <person name="Jiang Y."/>
            <person name="Adhikari A."/>
            <person name="Zheng C.-J."/>
            <person name="Schuster L."/>
            <person name="Cowan T.M."/>
            <person name="Smanski M.J."/>
            <person name="Chevrette M.G."/>
            <person name="De Carvalho L.P.S."/>
            <person name="Shen B."/>
        </authorList>
    </citation>
    <scope>NUCLEOTIDE SEQUENCE [LARGE SCALE GENOMIC DNA]</scope>
    <source>
        <strain evidence="1 2">NPDC000087</strain>
    </source>
</reference>
<gene>
    <name evidence="1" type="ORF">ACFY35_11790</name>
</gene>
<evidence type="ECO:0000313" key="1">
    <source>
        <dbReference type="EMBL" id="MFF5290118.1"/>
    </source>
</evidence>
<keyword evidence="2" id="KW-1185">Reference proteome</keyword>
<sequence>MTRTTPLGAVGTLAMDALLSLRYRRAGGTDSLRDEGLFQRTLPDSSAAFAAVTPRGGKS</sequence>
<dbReference type="RefSeq" id="WP_157295599.1">
    <property type="nucleotide sequence ID" value="NZ_JBIAZU010000002.1"/>
</dbReference>